<accession>A0A498R1L4</accession>
<proteinExistence type="predicted"/>
<dbReference type="SUPFAM" id="SSF82185">
    <property type="entry name" value="Histone H3 K4-specific methyltransferase SET7/9 N-terminal domain"/>
    <property type="match status" value="1"/>
</dbReference>
<evidence type="ECO:0000256" key="1">
    <source>
        <dbReference type="ARBA" id="ARBA00022737"/>
    </source>
</evidence>
<keyword evidence="3" id="KW-1185">Reference proteome</keyword>
<dbReference type="Gene3D" id="3.30.1660.40">
    <property type="entry name" value="FlgT, N-terminal domain"/>
    <property type="match status" value="1"/>
</dbReference>
<gene>
    <name evidence="2" type="ORF">LUCI_0541</name>
</gene>
<name>A0A498R1L4_9FIRM</name>
<dbReference type="PANTHER" id="PTHR23084:SF263">
    <property type="entry name" value="MORN REPEAT-CONTAINING PROTEIN 1"/>
    <property type="match status" value="1"/>
</dbReference>
<sequence length="257" mass="28714">MKKSMPFASWFYFILLFTFVFAGISHVPVVYAESKTILVEGVARVGENETEVNAKERAWQDAQRKALEEAGVIIASATTVRNYKLVEDWIQTVALAKMQSKLIAEHRSFEDNEIVFRIDLECKVNTEDIDLLNEQLRKLTAPGEPKDNPAGPGAGQLPGHAVQYVKDFLLPDGSKYTGSLVNGQPDGKGAECYPDGGRYDGEFRRGLRQGSGTMVWPNGDRYTGHWLNDFRSGLGEFVNSQGKEQKGRWLNDVFFGD</sequence>
<reference evidence="2 3" key="1">
    <citation type="submission" date="2018-06" db="EMBL/GenBank/DDBJ databases">
        <authorList>
            <person name="Strepis N."/>
        </authorList>
    </citation>
    <scope>NUCLEOTIDE SEQUENCE [LARGE SCALE GENOMIC DNA]</scope>
    <source>
        <strain evidence="2">LUCI</strain>
    </source>
</reference>
<dbReference type="AlphaFoldDB" id="A0A498R1L4"/>
<evidence type="ECO:0000313" key="2">
    <source>
        <dbReference type="EMBL" id="VBB05334.1"/>
    </source>
</evidence>
<dbReference type="PANTHER" id="PTHR23084">
    <property type="entry name" value="PHOSPHATIDYLINOSITOL-4-PHOSPHATE 5-KINASE RELATED"/>
    <property type="match status" value="1"/>
</dbReference>
<dbReference type="EMBL" id="UPPP01000055">
    <property type="protein sequence ID" value="VBB05334.1"/>
    <property type="molecule type" value="Genomic_DNA"/>
</dbReference>
<keyword evidence="1" id="KW-0677">Repeat</keyword>
<protein>
    <submittedName>
        <fullName evidence="2">Morn motif</fullName>
    </submittedName>
</protein>
<dbReference type="SMART" id="SM00698">
    <property type="entry name" value="MORN"/>
    <property type="match status" value="3"/>
</dbReference>
<dbReference type="InterPro" id="IPR038180">
    <property type="entry name" value="FlgT_N_sf"/>
</dbReference>
<dbReference type="Pfam" id="PF02493">
    <property type="entry name" value="MORN"/>
    <property type="match status" value="3"/>
</dbReference>
<dbReference type="RefSeq" id="WP_122626330.1">
    <property type="nucleotide sequence ID" value="NZ_UPPP01000055.1"/>
</dbReference>
<organism evidence="2 3">
    <name type="scientific">Lucifera butyrica</name>
    <dbReference type="NCBI Taxonomy" id="1351585"/>
    <lineage>
        <taxon>Bacteria</taxon>
        <taxon>Bacillati</taxon>
        <taxon>Bacillota</taxon>
        <taxon>Negativicutes</taxon>
        <taxon>Veillonellales</taxon>
        <taxon>Veillonellaceae</taxon>
        <taxon>Lucifera</taxon>
    </lineage>
</organism>
<dbReference type="Proteomes" id="UP000277811">
    <property type="component" value="Unassembled WGS sequence"/>
</dbReference>
<evidence type="ECO:0000313" key="3">
    <source>
        <dbReference type="Proteomes" id="UP000277811"/>
    </source>
</evidence>
<dbReference type="InterPro" id="IPR003409">
    <property type="entry name" value="MORN"/>
</dbReference>
<dbReference type="Gene3D" id="2.20.110.10">
    <property type="entry name" value="Histone H3 K4-specific methyltransferase SET7/9 N-terminal domain"/>
    <property type="match status" value="2"/>
</dbReference>
<dbReference type="OrthoDB" id="3034572at2"/>